<reference evidence="2" key="1">
    <citation type="submission" date="2022-08" db="EMBL/GenBank/DDBJ databases">
        <authorList>
            <person name="Gutierrez-Valencia J."/>
        </authorList>
    </citation>
    <scope>NUCLEOTIDE SEQUENCE</scope>
</reference>
<dbReference type="EMBL" id="CAMGYJ010000008">
    <property type="protein sequence ID" value="CAI0455060.1"/>
    <property type="molecule type" value="Genomic_DNA"/>
</dbReference>
<dbReference type="Proteomes" id="UP001154282">
    <property type="component" value="Unassembled WGS sequence"/>
</dbReference>
<evidence type="ECO:0000313" key="3">
    <source>
        <dbReference type="Proteomes" id="UP001154282"/>
    </source>
</evidence>
<keyword evidence="3" id="KW-1185">Reference proteome</keyword>
<accession>A0AAV0N967</accession>
<feature type="compositionally biased region" description="Basic residues" evidence="1">
    <location>
        <begin position="95"/>
        <end position="107"/>
    </location>
</feature>
<evidence type="ECO:0000256" key="1">
    <source>
        <dbReference type="SAM" id="MobiDB-lite"/>
    </source>
</evidence>
<feature type="region of interest" description="Disordered" evidence="1">
    <location>
        <begin position="30"/>
        <end position="107"/>
    </location>
</feature>
<dbReference type="AlphaFoldDB" id="A0AAV0N967"/>
<protein>
    <submittedName>
        <fullName evidence="2">Uncharacterized protein</fullName>
    </submittedName>
</protein>
<name>A0AAV0N967_9ROSI</name>
<feature type="compositionally biased region" description="Basic and acidic residues" evidence="1">
    <location>
        <begin position="30"/>
        <end position="40"/>
    </location>
</feature>
<proteinExistence type="predicted"/>
<comment type="caution">
    <text evidence="2">The sequence shown here is derived from an EMBL/GenBank/DDBJ whole genome shotgun (WGS) entry which is preliminary data.</text>
</comment>
<organism evidence="2 3">
    <name type="scientific">Linum tenue</name>
    <dbReference type="NCBI Taxonomy" id="586396"/>
    <lineage>
        <taxon>Eukaryota</taxon>
        <taxon>Viridiplantae</taxon>
        <taxon>Streptophyta</taxon>
        <taxon>Embryophyta</taxon>
        <taxon>Tracheophyta</taxon>
        <taxon>Spermatophyta</taxon>
        <taxon>Magnoliopsida</taxon>
        <taxon>eudicotyledons</taxon>
        <taxon>Gunneridae</taxon>
        <taxon>Pentapetalae</taxon>
        <taxon>rosids</taxon>
        <taxon>fabids</taxon>
        <taxon>Malpighiales</taxon>
        <taxon>Linaceae</taxon>
        <taxon>Linum</taxon>
    </lineage>
</organism>
<sequence>MRGVQVPPPKVPAGLHLRALLSAGRAAEVRERAQDLRGQQREQAAQRGSPAPAGGRRQLAGVRGRGPAQGPRLRLRGGHLRAAAPGHPPPEGARRHQRPPHPLRLHY</sequence>
<evidence type="ECO:0000313" key="2">
    <source>
        <dbReference type="EMBL" id="CAI0455060.1"/>
    </source>
</evidence>
<gene>
    <name evidence="2" type="ORF">LITE_LOCUS32193</name>
</gene>